<gene>
    <name evidence="7" type="ORF">KB449_09975</name>
</gene>
<dbReference type="SUPFAM" id="SSF52172">
    <property type="entry name" value="CheY-like"/>
    <property type="match status" value="1"/>
</dbReference>
<accession>A0ABT6TF21</accession>
<dbReference type="Proteomes" id="UP001161691">
    <property type="component" value="Unassembled WGS sequence"/>
</dbReference>
<dbReference type="InterPro" id="IPR001789">
    <property type="entry name" value="Sig_transdc_resp-reg_receiver"/>
</dbReference>
<feature type="modified residue" description="4-aspartylphosphate" evidence="4">
    <location>
        <position position="52"/>
    </location>
</feature>
<sequence>MLIVDDEYYAVKGLQSGVDWNAAGVNEVFEAFHAEMARELLSRQEIDVMICDIEMPEGSGLELMAWVQEQGLAIETVVLTCHSEFAYAQKALQLGGSDYLLKPVIYEELEEVLRKTIRKVEERRKREETGELYHKYAELWKGRKPILLERFWQDLFDREIRPSREAVAAALATFDVSPDELGRVAFVLLSVEEWLKPLSEREEEIMEFALRKAAEEVLLESRAGNVIRDRRGNAFVAVHAGGGNGNADRLMEDCSAYIAACRQYFYCKVSCYVSDVAPIEDARKTYLQLLGAEYRNVSRTSEAVFVSGQQGADDRADSWGTGMLLDAADLIEQRDKDSVMRALDAKLAEESERALTPEALAAYYHALLQAVYYALQRKGFSAHLLYGGKGATGPETAARSVARLRQWAGEVLDAAYALLSGGESESPAVRQVKAYIAAHLDRDLTREELASHVYLNPAYLSRLFRKETGMVLTEYLLQEKMRRASDLLVGTERTISEIADSLGYGNFSYFARLFRKVYGMSPQDYRKSIRGA</sequence>
<reference evidence="7" key="1">
    <citation type="submission" date="2023-04" db="EMBL/GenBank/DDBJ databases">
        <title>Comparative genomic analysis of Cohnella hashimotonis sp. nov., isolated from the International Space Station.</title>
        <authorList>
            <person name="Venkateswaran K."/>
            <person name="Simpson A."/>
        </authorList>
    </citation>
    <scope>NUCLEOTIDE SEQUENCE</scope>
    <source>
        <strain evidence="7">F6_2S_P_1</strain>
    </source>
</reference>
<keyword evidence="3" id="KW-0804">Transcription</keyword>
<dbReference type="Pfam" id="PF00072">
    <property type="entry name" value="Response_reg"/>
    <property type="match status" value="1"/>
</dbReference>
<dbReference type="PRINTS" id="PR00032">
    <property type="entry name" value="HTHARAC"/>
</dbReference>
<proteinExistence type="predicted"/>
<dbReference type="PANTHER" id="PTHR43280:SF2">
    <property type="entry name" value="HTH-TYPE TRANSCRIPTIONAL REGULATOR EXSA"/>
    <property type="match status" value="1"/>
</dbReference>
<evidence type="ECO:0000313" key="8">
    <source>
        <dbReference type="Proteomes" id="UP001161691"/>
    </source>
</evidence>
<organism evidence="7 8">
    <name type="scientific">Cohnella hashimotonis</name>
    <dbReference type="NCBI Taxonomy" id="2826895"/>
    <lineage>
        <taxon>Bacteria</taxon>
        <taxon>Bacillati</taxon>
        <taxon>Bacillota</taxon>
        <taxon>Bacilli</taxon>
        <taxon>Bacillales</taxon>
        <taxon>Paenibacillaceae</taxon>
        <taxon>Cohnella</taxon>
    </lineage>
</organism>
<dbReference type="SMART" id="SM00342">
    <property type="entry name" value="HTH_ARAC"/>
    <property type="match status" value="1"/>
</dbReference>
<keyword evidence="4" id="KW-0597">Phosphoprotein</keyword>
<evidence type="ECO:0000259" key="5">
    <source>
        <dbReference type="PROSITE" id="PS01124"/>
    </source>
</evidence>
<dbReference type="InterPro" id="IPR020449">
    <property type="entry name" value="Tscrpt_reg_AraC-type_HTH"/>
</dbReference>
<dbReference type="Gene3D" id="1.10.10.60">
    <property type="entry name" value="Homeodomain-like"/>
    <property type="match status" value="2"/>
</dbReference>
<dbReference type="InterPro" id="IPR018062">
    <property type="entry name" value="HTH_AraC-typ_CS"/>
</dbReference>
<keyword evidence="1" id="KW-0805">Transcription regulation</keyword>
<protein>
    <submittedName>
        <fullName evidence="7">Response regulator</fullName>
    </submittedName>
</protein>
<evidence type="ECO:0000313" key="7">
    <source>
        <dbReference type="EMBL" id="MDI4645290.1"/>
    </source>
</evidence>
<evidence type="ECO:0000256" key="2">
    <source>
        <dbReference type="ARBA" id="ARBA00023125"/>
    </source>
</evidence>
<dbReference type="InterPro" id="IPR011006">
    <property type="entry name" value="CheY-like_superfamily"/>
</dbReference>
<dbReference type="SMART" id="SM00448">
    <property type="entry name" value="REC"/>
    <property type="match status" value="1"/>
</dbReference>
<name>A0ABT6TF21_9BACL</name>
<dbReference type="RefSeq" id="WP_282912779.1">
    <property type="nucleotide sequence ID" value="NZ_JAGRPV010000001.1"/>
</dbReference>
<dbReference type="CDD" id="cd17536">
    <property type="entry name" value="REC_YesN-like"/>
    <property type="match status" value="1"/>
</dbReference>
<dbReference type="InterPro" id="IPR009057">
    <property type="entry name" value="Homeodomain-like_sf"/>
</dbReference>
<feature type="domain" description="Response regulatory" evidence="6">
    <location>
        <begin position="1"/>
        <end position="117"/>
    </location>
</feature>
<dbReference type="Gene3D" id="3.40.50.2300">
    <property type="match status" value="1"/>
</dbReference>
<dbReference type="Pfam" id="PF12833">
    <property type="entry name" value="HTH_18"/>
    <property type="match status" value="1"/>
</dbReference>
<keyword evidence="8" id="KW-1185">Reference proteome</keyword>
<keyword evidence="2" id="KW-0238">DNA-binding</keyword>
<dbReference type="PROSITE" id="PS50110">
    <property type="entry name" value="RESPONSE_REGULATORY"/>
    <property type="match status" value="1"/>
</dbReference>
<evidence type="ECO:0000256" key="4">
    <source>
        <dbReference type="PROSITE-ProRule" id="PRU00169"/>
    </source>
</evidence>
<feature type="domain" description="HTH araC/xylS-type" evidence="5">
    <location>
        <begin position="430"/>
        <end position="528"/>
    </location>
</feature>
<dbReference type="PROSITE" id="PS01124">
    <property type="entry name" value="HTH_ARAC_FAMILY_2"/>
    <property type="match status" value="1"/>
</dbReference>
<dbReference type="PROSITE" id="PS00041">
    <property type="entry name" value="HTH_ARAC_FAMILY_1"/>
    <property type="match status" value="1"/>
</dbReference>
<dbReference type="EMBL" id="JAGRPV010000001">
    <property type="protein sequence ID" value="MDI4645290.1"/>
    <property type="molecule type" value="Genomic_DNA"/>
</dbReference>
<evidence type="ECO:0000256" key="1">
    <source>
        <dbReference type="ARBA" id="ARBA00023015"/>
    </source>
</evidence>
<dbReference type="PANTHER" id="PTHR43280">
    <property type="entry name" value="ARAC-FAMILY TRANSCRIPTIONAL REGULATOR"/>
    <property type="match status" value="1"/>
</dbReference>
<dbReference type="InterPro" id="IPR018060">
    <property type="entry name" value="HTH_AraC"/>
</dbReference>
<comment type="caution">
    <text evidence="7">The sequence shown here is derived from an EMBL/GenBank/DDBJ whole genome shotgun (WGS) entry which is preliminary data.</text>
</comment>
<dbReference type="SUPFAM" id="SSF46689">
    <property type="entry name" value="Homeodomain-like"/>
    <property type="match status" value="2"/>
</dbReference>
<evidence type="ECO:0000256" key="3">
    <source>
        <dbReference type="ARBA" id="ARBA00023163"/>
    </source>
</evidence>
<evidence type="ECO:0000259" key="6">
    <source>
        <dbReference type="PROSITE" id="PS50110"/>
    </source>
</evidence>